<evidence type="ECO:0000313" key="1">
    <source>
        <dbReference type="EMBL" id="ACL74131.1"/>
    </source>
</evidence>
<organism evidence="1 2">
    <name type="scientific">Thioalkalivibrio sulfidiphilus (strain HL-EbGR7)</name>
    <dbReference type="NCBI Taxonomy" id="396588"/>
    <lineage>
        <taxon>Bacteria</taxon>
        <taxon>Pseudomonadati</taxon>
        <taxon>Pseudomonadota</taxon>
        <taxon>Gammaproteobacteria</taxon>
        <taxon>Chromatiales</taxon>
        <taxon>Ectothiorhodospiraceae</taxon>
        <taxon>Thioalkalivibrio</taxon>
    </lineage>
</organism>
<dbReference type="EMBL" id="CP001339">
    <property type="protein sequence ID" value="ACL74131.1"/>
    <property type="molecule type" value="Genomic_DNA"/>
</dbReference>
<dbReference type="AlphaFoldDB" id="B8GPY4"/>
<sequence length="116" mass="12769" precursor="true">MAHQTTHCAASCARPVQSRQILRVAASAAILATLISLPFSSHGDEDAYGPLTQTTAALNQDFAREQAFGQQILRSSYSQPAYYTRELRISAQEPRNRAMVYPAGDGGVMVEMNFRY</sequence>
<dbReference type="RefSeq" id="WP_012639593.1">
    <property type="nucleotide sequence ID" value="NC_011901.1"/>
</dbReference>
<evidence type="ECO:0000313" key="2">
    <source>
        <dbReference type="Proteomes" id="UP000002383"/>
    </source>
</evidence>
<reference evidence="1 2" key="1">
    <citation type="journal article" date="2011" name="Stand. Genomic Sci.">
        <title>Complete genome sequence of 'Thioalkalivibrio sulfidophilus' HL-EbGr7.</title>
        <authorList>
            <person name="Muyzer G."/>
            <person name="Sorokin D.Y."/>
            <person name="Mavromatis K."/>
            <person name="Lapidus A."/>
            <person name="Clum A."/>
            <person name="Ivanova N."/>
            <person name="Pati A."/>
            <person name="d'Haeseleer P."/>
            <person name="Woyke T."/>
            <person name="Kyrpides N.C."/>
        </authorList>
    </citation>
    <scope>NUCLEOTIDE SEQUENCE [LARGE SCALE GENOMIC DNA]</scope>
    <source>
        <strain evidence="1 2">HL-EbGR7</strain>
    </source>
</reference>
<dbReference type="OrthoDB" id="9841427at2"/>
<keyword evidence="2" id="KW-1185">Reference proteome</keyword>
<dbReference type="KEGG" id="tgr:Tgr7_3062"/>
<proteinExistence type="predicted"/>
<dbReference type="Proteomes" id="UP000002383">
    <property type="component" value="Chromosome"/>
</dbReference>
<name>B8GPY4_THISH</name>
<gene>
    <name evidence="1" type="ordered locus">Tgr7_3062</name>
</gene>
<accession>B8GPY4</accession>
<dbReference type="HOGENOM" id="CLU_2095792_0_0_6"/>
<protein>
    <submittedName>
        <fullName evidence="1">Uncharacterized protein</fullName>
    </submittedName>
</protein>